<dbReference type="STRING" id="1045774.SAMN05421872_107301"/>
<dbReference type="EMBL" id="FMZM01000007">
    <property type="protein sequence ID" value="SDD36138.1"/>
    <property type="molecule type" value="Genomic_DNA"/>
</dbReference>
<reference evidence="1 2" key="1">
    <citation type="submission" date="2016-10" db="EMBL/GenBank/DDBJ databases">
        <authorList>
            <person name="de Groot N.N."/>
        </authorList>
    </citation>
    <scope>NUCLEOTIDE SEQUENCE [LARGE SCALE GENOMIC DNA]</scope>
    <source>
        <strain evidence="1 2">CGMCC 4.6858</strain>
    </source>
</reference>
<dbReference type="SUPFAM" id="SSF54637">
    <property type="entry name" value="Thioesterase/thiol ester dehydrase-isomerase"/>
    <property type="match status" value="1"/>
</dbReference>
<dbReference type="Gene3D" id="3.10.129.10">
    <property type="entry name" value="Hotdog Thioesterase"/>
    <property type="match status" value="1"/>
</dbReference>
<dbReference type="RefSeq" id="WP_211752968.1">
    <property type="nucleotide sequence ID" value="NZ_FMZM01000007.1"/>
</dbReference>
<dbReference type="Proteomes" id="UP000199034">
    <property type="component" value="Unassembled WGS sequence"/>
</dbReference>
<evidence type="ECO:0000313" key="1">
    <source>
        <dbReference type="EMBL" id="SDD36138.1"/>
    </source>
</evidence>
<gene>
    <name evidence="1" type="ORF">SAMN05421872_107301</name>
</gene>
<name>A0A1G6U461_9ACTN</name>
<accession>A0A1G6U461</accession>
<keyword evidence="2" id="KW-1185">Reference proteome</keyword>
<dbReference type="AlphaFoldDB" id="A0A1G6U461"/>
<organism evidence="1 2">
    <name type="scientific">Nocardioides lianchengensis</name>
    <dbReference type="NCBI Taxonomy" id="1045774"/>
    <lineage>
        <taxon>Bacteria</taxon>
        <taxon>Bacillati</taxon>
        <taxon>Actinomycetota</taxon>
        <taxon>Actinomycetes</taxon>
        <taxon>Propionibacteriales</taxon>
        <taxon>Nocardioidaceae</taxon>
        <taxon>Nocardioides</taxon>
    </lineage>
</organism>
<evidence type="ECO:0008006" key="3">
    <source>
        <dbReference type="Google" id="ProtNLM"/>
    </source>
</evidence>
<protein>
    <recommendedName>
        <fullName evidence="3">Thioesterase-like superfamily protein</fullName>
    </recommendedName>
</protein>
<proteinExistence type="predicted"/>
<sequence>MRGDLVIPARFRGPARSGNGGWSAGALASYVDAPVVTVRLRRPPPLDSPLTVGEQDGWTVATAGADLVLQARPGGALTPVRPVDPSTARAAEASFPGLSSHPFPGCFSCGTERGAGDGLRIFPGPVGPDRVAATWTPDHDVDRPVTWAALDCAGAWAAGMAERAMVLGEFTARVDRLPVADEEHVVLGEHRATEGRKVFTATSAYSSNGELVGTTEATWFLVDPDAFN</sequence>
<dbReference type="InterPro" id="IPR029069">
    <property type="entry name" value="HotDog_dom_sf"/>
</dbReference>
<evidence type="ECO:0000313" key="2">
    <source>
        <dbReference type="Proteomes" id="UP000199034"/>
    </source>
</evidence>